<evidence type="ECO:0000259" key="2">
    <source>
        <dbReference type="PROSITE" id="PS50181"/>
    </source>
</evidence>
<dbReference type="PANTHER" id="PTHR34223">
    <property type="entry name" value="OS11G0201299 PROTEIN"/>
    <property type="match status" value="1"/>
</dbReference>
<dbReference type="Gene3D" id="3.80.10.10">
    <property type="entry name" value="Ribonuclease Inhibitor"/>
    <property type="match status" value="1"/>
</dbReference>
<organism evidence="3 4">
    <name type="scientific">Heracleum sosnowskyi</name>
    <dbReference type="NCBI Taxonomy" id="360622"/>
    <lineage>
        <taxon>Eukaryota</taxon>
        <taxon>Viridiplantae</taxon>
        <taxon>Streptophyta</taxon>
        <taxon>Embryophyta</taxon>
        <taxon>Tracheophyta</taxon>
        <taxon>Spermatophyta</taxon>
        <taxon>Magnoliopsida</taxon>
        <taxon>eudicotyledons</taxon>
        <taxon>Gunneridae</taxon>
        <taxon>Pentapetalae</taxon>
        <taxon>asterids</taxon>
        <taxon>campanulids</taxon>
        <taxon>Apiales</taxon>
        <taxon>Apiaceae</taxon>
        <taxon>Apioideae</taxon>
        <taxon>apioid superclade</taxon>
        <taxon>Tordylieae</taxon>
        <taxon>Tordyliinae</taxon>
        <taxon>Heracleum</taxon>
    </lineage>
</organism>
<dbReference type="PANTHER" id="PTHR34223:SF51">
    <property type="entry name" value="OS06G0556300 PROTEIN"/>
    <property type="match status" value="1"/>
</dbReference>
<feature type="compositionally biased region" description="Basic and acidic residues" evidence="1">
    <location>
        <begin position="11"/>
        <end position="21"/>
    </location>
</feature>
<proteinExistence type="predicted"/>
<feature type="domain" description="F-box" evidence="2">
    <location>
        <begin position="18"/>
        <end position="54"/>
    </location>
</feature>
<dbReference type="InterPro" id="IPR036047">
    <property type="entry name" value="F-box-like_dom_sf"/>
</dbReference>
<dbReference type="Pfam" id="PF00646">
    <property type="entry name" value="F-box"/>
    <property type="match status" value="1"/>
</dbReference>
<comment type="caution">
    <text evidence="3">The sequence shown here is derived from an EMBL/GenBank/DDBJ whole genome shotgun (WGS) entry which is preliminary data.</text>
</comment>
<dbReference type="Gene3D" id="1.20.1280.50">
    <property type="match status" value="1"/>
</dbReference>
<evidence type="ECO:0000313" key="4">
    <source>
        <dbReference type="Proteomes" id="UP001237642"/>
    </source>
</evidence>
<dbReference type="InterPro" id="IPR032675">
    <property type="entry name" value="LRR_dom_sf"/>
</dbReference>
<dbReference type="InterPro" id="IPR053197">
    <property type="entry name" value="F-box_SCFL_complex_component"/>
</dbReference>
<dbReference type="Proteomes" id="UP001237642">
    <property type="component" value="Unassembled WGS sequence"/>
</dbReference>
<reference evidence="3" key="2">
    <citation type="submission" date="2023-05" db="EMBL/GenBank/DDBJ databases">
        <authorList>
            <person name="Schelkunov M.I."/>
        </authorList>
    </citation>
    <scope>NUCLEOTIDE SEQUENCE</scope>
    <source>
        <strain evidence="3">Hsosn_3</strain>
        <tissue evidence="3">Leaf</tissue>
    </source>
</reference>
<gene>
    <name evidence="3" type="ORF">POM88_002525</name>
</gene>
<evidence type="ECO:0000313" key="3">
    <source>
        <dbReference type="EMBL" id="KAK1402920.1"/>
    </source>
</evidence>
<dbReference type="CDD" id="cd22160">
    <property type="entry name" value="F-box_AtFBL13-like"/>
    <property type="match status" value="1"/>
</dbReference>
<reference evidence="3" key="1">
    <citation type="submission" date="2023-02" db="EMBL/GenBank/DDBJ databases">
        <title>Genome of toxic invasive species Heracleum sosnowskyi carries increased number of genes despite the absence of recent whole-genome duplications.</title>
        <authorList>
            <person name="Schelkunov M."/>
            <person name="Shtratnikova V."/>
            <person name="Makarenko M."/>
            <person name="Klepikova A."/>
            <person name="Omelchenko D."/>
            <person name="Novikova G."/>
            <person name="Obukhova E."/>
            <person name="Bogdanov V."/>
            <person name="Penin A."/>
            <person name="Logacheva M."/>
        </authorList>
    </citation>
    <scope>NUCLEOTIDE SEQUENCE</scope>
    <source>
        <strain evidence="3">Hsosn_3</strain>
        <tissue evidence="3">Leaf</tissue>
    </source>
</reference>
<feature type="compositionally biased region" description="Basic residues" evidence="1">
    <location>
        <begin position="1"/>
        <end position="10"/>
    </location>
</feature>
<accession>A0AAD8JE56</accession>
<protein>
    <submittedName>
        <fullName evidence="3">F-box domain-containing protein</fullName>
    </submittedName>
</protein>
<dbReference type="SUPFAM" id="SSF52058">
    <property type="entry name" value="L domain-like"/>
    <property type="match status" value="1"/>
</dbReference>
<sequence length="633" mass="72344">MGSRAKKKVRTKPENEGEDRISGLPDELIHKIYSFLDAKEAVQASVLSKRWKLIWTTLPCLGFGRYDSLPFDDISRYTMFIRHVLSNRNHDSHLSELKMYVPEKLTVKQSVSRKRFRGCVIDKFIQYAISHNVQELNIYCSMNYRRKPIQLSTFSSNSMKKLTLDMLLDEDFALDLPALTTLHLKKPYRYNRNVPESLFTFLPALRTLSLDSSDLSEMSFSLRNLTTLHLDHCSLPRRVWDLPSLLSLHLDHINLPENMSEMFSSLVNLKHLTLYLGSGSTERDHSISCPLLLNLDIRTDFHDRSNGKIVVSAPQLCNFSSFGIFSIMVEALELENVDIKLKGWFKYVGNVDKKKYYQRFTSMLSGLRSAKNLSFHLESIEALSEIINIQASVSSTFINLKYLKLPKEYKESSLSGALKSYLLGDCPRATIVTSMAQNNRIHQTRAVSVAAENLVLQVPLADPTKELGDCQYINKTVTVDTVNMGLQEQHVMENSLVDANGANQTDPLVGGVSNDPVSSSKGNRDFGLWQGHEVNSDFVCLLDRIMHKYPKTFEHFTTKYKKLCTMNLNMLCTSLNDFTKISMTEVSSEMIVEYRDVFACLQNQGFDVSWLVNRLNYIEHLRFSKPFVIAKIR</sequence>
<dbReference type="AlphaFoldDB" id="A0AAD8JE56"/>
<dbReference type="SUPFAM" id="SSF81383">
    <property type="entry name" value="F-box domain"/>
    <property type="match status" value="1"/>
</dbReference>
<dbReference type="EMBL" id="JAUIZM010000001">
    <property type="protein sequence ID" value="KAK1402920.1"/>
    <property type="molecule type" value="Genomic_DNA"/>
</dbReference>
<name>A0AAD8JE56_9APIA</name>
<dbReference type="PROSITE" id="PS50181">
    <property type="entry name" value="FBOX"/>
    <property type="match status" value="1"/>
</dbReference>
<keyword evidence="4" id="KW-1185">Reference proteome</keyword>
<evidence type="ECO:0000256" key="1">
    <source>
        <dbReference type="SAM" id="MobiDB-lite"/>
    </source>
</evidence>
<dbReference type="InterPro" id="IPR001810">
    <property type="entry name" value="F-box_dom"/>
</dbReference>
<dbReference type="InterPro" id="IPR053781">
    <property type="entry name" value="F-box_AtFBL13-like"/>
</dbReference>
<feature type="region of interest" description="Disordered" evidence="1">
    <location>
        <begin position="1"/>
        <end position="21"/>
    </location>
</feature>